<dbReference type="AlphaFoldDB" id="A0ABD7Z197"/>
<keyword evidence="2" id="KW-0067">ATP-binding</keyword>
<sequence length="227" mass="25616">MPHFSFVRKHTPSKSFRTQSVIDKFDLSDENHTITFSGNIDLPANWQIGLIVGASGTGKTTIARELFGDNYVTEFNYSNNSVIDDMPANKSVNEICSVFSSVGFSSPPCWVKPYHVLSNGQKMRIDLANAILAENKMFVFDEFTSVVDRQVAQVSSYAVQKAIRKSDKQFIAISCHYDVEDWLLPDWVFDTNLMEFRLAGKKKDRRSECRLNVSTKATGRVLANIII</sequence>
<accession>A0ABD7Z197</accession>
<dbReference type="RefSeq" id="WP_025331425.1">
    <property type="nucleotide sequence ID" value="NZ_CP132375.1"/>
</dbReference>
<dbReference type="Proteomes" id="UP001229773">
    <property type="component" value="Chromosome"/>
</dbReference>
<dbReference type="CDD" id="cd00267">
    <property type="entry name" value="ABC_ATPase"/>
    <property type="match status" value="1"/>
</dbReference>
<proteinExistence type="predicted"/>
<feature type="domain" description="AAA+ ATPase" evidence="1">
    <location>
        <begin position="45"/>
        <end position="208"/>
    </location>
</feature>
<keyword evidence="2" id="KW-0547">Nucleotide-binding</keyword>
<gene>
    <name evidence="2" type="ORF">RAM05_10865</name>
</gene>
<dbReference type="EMBL" id="CP132375">
    <property type="protein sequence ID" value="WLS98325.1"/>
    <property type="molecule type" value="Genomic_DNA"/>
</dbReference>
<dbReference type="SMART" id="SM00382">
    <property type="entry name" value="AAA"/>
    <property type="match status" value="1"/>
</dbReference>
<dbReference type="SUPFAM" id="SSF52540">
    <property type="entry name" value="P-loop containing nucleoside triphosphate hydrolases"/>
    <property type="match status" value="1"/>
</dbReference>
<reference evidence="2 3" key="1">
    <citation type="submission" date="2023-08" db="EMBL/GenBank/DDBJ databases">
        <title>Complete genome sequences of 12 bacterial strains from the honey bee gut, resolved with long-read nanopore sequencing.</title>
        <authorList>
            <person name="Kwong W.K."/>
            <person name="Acheampong S."/>
            <person name="Polat M.F."/>
        </authorList>
    </citation>
    <scope>NUCLEOTIDE SEQUENCE [LARGE SCALE GENOMIC DNA]</scope>
    <source>
        <strain evidence="3">wkB9</strain>
    </source>
</reference>
<dbReference type="InterPro" id="IPR027417">
    <property type="entry name" value="P-loop_NTPase"/>
</dbReference>
<evidence type="ECO:0000313" key="2">
    <source>
        <dbReference type="EMBL" id="WLS98325.1"/>
    </source>
</evidence>
<name>A0ABD7Z197_9NEIS</name>
<dbReference type="InterPro" id="IPR003593">
    <property type="entry name" value="AAA+_ATPase"/>
</dbReference>
<evidence type="ECO:0000259" key="1">
    <source>
        <dbReference type="SMART" id="SM00382"/>
    </source>
</evidence>
<organism evidence="2 3">
    <name type="scientific">Snodgrassella alvi</name>
    <dbReference type="NCBI Taxonomy" id="1196083"/>
    <lineage>
        <taxon>Bacteria</taxon>
        <taxon>Pseudomonadati</taxon>
        <taxon>Pseudomonadota</taxon>
        <taxon>Betaproteobacteria</taxon>
        <taxon>Neisseriales</taxon>
        <taxon>Neisseriaceae</taxon>
        <taxon>Snodgrassella</taxon>
    </lineage>
</organism>
<dbReference type="GeneID" id="32536317"/>
<evidence type="ECO:0000313" key="3">
    <source>
        <dbReference type="Proteomes" id="UP001229773"/>
    </source>
</evidence>
<protein>
    <submittedName>
        <fullName evidence="2">ABC transporter ATP-binding protein</fullName>
    </submittedName>
</protein>
<dbReference type="Gene3D" id="3.40.50.300">
    <property type="entry name" value="P-loop containing nucleotide triphosphate hydrolases"/>
    <property type="match status" value="1"/>
</dbReference>
<dbReference type="GO" id="GO:0005524">
    <property type="term" value="F:ATP binding"/>
    <property type="evidence" value="ECO:0007669"/>
    <property type="project" value="UniProtKB-KW"/>
</dbReference>